<dbReference type="AlphaFoldDB" id="A0A6F9DJE8"/>
<name>A0A6F9DJE8_9ASCI</name>
<reference evidence="1" key="1">
    <citation type="submission" date="2020-04" db="EMBL/GenBank/DDBJ databases">
        <authorList>
            <person name="Neveu A P."/>
        </authorList>
    </citation>
    <scope>NUCLEOTIDE SEQUENCE</scope>
    <source>
        <tissue evidence="1">Whole embryo</tissue>
    </source>
</reference>
<organism evidence="1">
    <name type="scientific">Phallusia mammillata</name>
    <dbReference type="NCBI Taxonomy" id="59560"/>
    <lineage>
        <taxon>Eukaryota</taxon>
        <taxon>Metazoa</taxon>
        <taxon>Chordata</taxon>
        <taxon>Tunicata</taxon>
        <taxon>Ascidiacea</taxon>
        <taxon>Phlebobranchia</taxon>
        <taxon>Ascidiidae</taxon>
        <taxon>Phallusia</taxon>
    </lineage>
</organism>
<dbReference type="EMBL" id="LR787288">
    <property type="protein sequence ID" value="CAB3263150.1"/>
    <property type="molecule type" value="mRNA"/>
</dbReference>
<gene>
    <name evidence="1" type="primary">LOC104265701</name>
</gene>
<proteinExistence type="evidence at transcript level"/>
<sequence length="89" mass="10625">MFYHRDPSNKFKDRIKQGKAFICSSHFNKDDIQSTTKRKWIKFGRLPSQNLPQKCFTTSISSRRIIRKHELPLKININYESLENLRVSL</sequence>
<evidence type="ECO:0000313" key="1">
    <source>
        <dbReference type="EMBL" id="CAB3263150.1"/>
    </source>
</evidence>
<protein>
    <submittedName>
        <fullName evidence="1">Uncharacterized protein LOC104265701</fullName>
    </submittedName>
</protein>
<accession>A0A6F9DJE8</accession>